<feature type="region of interest" description="Disordered" evidence="1">
    <location>
        <begin position="173"/>
        <end position="194"/>
    </location>
</feature>
<evidence type="ECO:0000256" key="1">
    <source>
        <dbReference type="SAM" id="MobiDB-lite"/>
    </source>
</evidence>
<comment type="caution">
    <text evidence="2">The sequence shown here is derived from an EMBL/GenBank/DDBJ whole genome shotgun (WGS) entry which is preliminary data.</text>
</comment>
<proteinExistence type="predicted"/>
<reference evidence="2" key="1">
    <citation type="submission" date="2019-10" db="EMBL/GenBank/DDBJ databases">
        <authorList>
            <person name="Zhang R."/>
            <person name="Pan Y."/>
            <person name="Wang J."/>
            <person name="Ma R."/>
            <person name="Yu S."/>
        </authorList>
    </citation>
    <scope>NUCLEOTIDE SEQUENCE</scope>
    <source>
        <strain evidence="2">LA-IB0</strain>
        <tissue evidence="2">Leaf</tissue>
    </source>
</reference>
<dbReference type="PANTHER" id="PTHR35121:SF4">
    <property type="entry name" value="SWIM-TYPE DOMAIN-CONTAINING PROTEIN"/>
    <property type="match status" value="1"/>
</dbReference>
<dbReference type="AlphaFoldDB" id="A0AAV6WKN3"/>
<evidence type="ECO:0000313" key="2">
    <source>
        <dbReference type="EMBL" id="KAG8367530.1"/>
    </source>
</evidence>
<dbReference type="EMBL" id="WHWC01000016">
    <property type="protein sequence ID" value="KAG8367530.1"/>
    <property type="molecule type" value="Genomic_DNA"/>
</dbReference>
<dbReference type="PANTHER" id="PTHR35121">
    <property type="entry name" value="HOMEODOMAIN PROTEIN 8, PUTATIVE-RELATED"/>
    <property type="match status" value="1"/>
</dbReference>
<keyword evidence="3" id="KW-1185">Reference proteome</keyword>
<dbReference type="Proteomes" id="UP000826271">
    <property type="component" value="Unassembled WGS sequence"/>
</dbReference>
<organism evidence="2 3">
    <name type="scientific">Buddleja alternifolia</name>
    <dbReference type="NCBI Taxonomy" id="168488"/>
    <lineage>
        <taxon>Eukaryota</taxon>
        <taxon>Viridiplantae</taxon>
        <taxon>Streptophyta</taxon>
        <taxon>Embryophyta</taxon>
        <taxon>Tracheophyta</taxon>
        <taxon>Spermatophyta</taxon>
        <taxon>Magnoliopsida</taxon>
        <taxon>eudicotyledons</taxon>
        <taxon>Gunneridae</taxon>
        <taxon>Pentapetalae</taxon>
        <taxon>asterids</taxon>
        <taxon>lamiids</taxon>
        <taxon>Lamiales</taxon>
        <taxon>Scrophulariaceae</taxon>
        <taxon>Buddlejeae</taxon>
        <taxon>Buddleja</taxon>
    </lineage>
</organism>
<sequence length="194" mass="21918">MATGAADFMFRCVSDGSLSMCDMDIERRPYHRNCKCALHKMKGKCLHTDSQHKNISFPKREFSKKNSYSVSTSTISSKACYVHNSSLKSKDSINEDSEKRMATGAADFMFRCVFDGSLSMTDMDIERRPYHKNYKCALHKMKGNCSHAGSQQRNISFPKRKCSFAISSAISSQSSHVQNTTRSREYIEEGSDIS</sequence>
<protein>
    <submittedName>
        <fullName evidence="2">Uncharacterized protein</fullName>
    </submittedName>
</protein>
<gene>
    <name evidence="2" type="ORF">BUALT_Bualt16G0081400</name>
</gene>
<evidence type="ECO:0000313" key="3">
    <source>
        <dbReference type="Proteomes" id="UP000826271"/>
    </source>
</evidence>
<name>A0AAV6WKN3_9LAMI</name>
<accession>A0AAV6WKN3</accession>